<dbReference type="InterPro" id="IPR003599">
    <property type="entry name" value="Ig_sub"/>
</dbReference>
<evidence type="ECO:0000256" key="2">
    <source>
        <dbReference type="ARBA" id="ARBA00023157"/>
    </source>
</evidence>
<dbReference type="FunCoup" id="F7CJ35">
    <property type="interactions" value="77"/>
</dbReference>
<dbReference type="GO" id="GO:0002764">
    <property type="term" value="P:immune response-regulating signaling pathway"/>
    <property type="evidence" value="ECO:0000318"/>
    <property type="project" value="GO_Central"/>
</dbReference>
<dbReference type="InParanoid" id="F7CJ35"/>
<keyword evidence="3" id="KW-0325">Glycoprotein</keyword>
<protein>
    <recommendedName>
        <fullName evidence="6">Ig-like domain-containing protein</fullName>
    </recommendedName>
</protein>
<name>F7CJ35_ORNAN</name>
<dbReference type="Gene3D" id="2.60.40.10">
    <property type="entry name" value="Immunoglobulins"/>
    <property type="match status" value="5"/>
</dbReference>
<dbReference type="PANTHER" id="PTHR11738">
    <property type="entry name" value="MHC CLASS I NK CELL RECEPTOR"/>
    <property type="match status" value="1"/>
</dbReference>
<dbReference type="Proteomes" id="UP000002279">
    <property type="component" value="Unplaced"/>
</dbReference>
<dbReference type="OMA" id="PEDNQAD"/>
<feature type="domain" description="Ig-like" evidence="6">
    <location>
        <begin position="411"/>
        <end position="494"/>
    </location>
</feature>
<dbReference type="FunFam" id="2.60.40.10:FF:000033">
    <property type="entry name" value="Killer cell immunoglobulin-like receptor"/>
    <property type="match status" value="5"/>
</dbReference>
<reference evidence="7" key="1">
    <citation type="submission" date="2025-08" db="UniProtKB">
        <authorList>
            <consortium name="Ensembl"/>
        </authorList>
    </citation>
    <scope>IDENTIFICATION</scope>
    <source>
        <strain evidence="7">Glennie</strain>
    </source>
</reference>
<feature type="chain" id="PRO_5027788701" description="Ig-like domain-containing protein" evidence="5">
    <location>
        <begin position="22"/>
        <end position="556"/>
    </location>
</feature>
<keyword evidence="8" id="KW-1185">Reference proteome</keyword>
<dbReference type="GO" id="GO:0016020">
    <property type="term" value="C:membrane"/>
    <property type="evidence" value="ECO:0000318"/>
    <property type="project" value="GO_Central"/>
</dbReference>
<keyword evidence="1" id="KW-0677">Repeat</keyword>
<dbReference type="SUPFAM" id="SSF48726">
    <property type="entry name" value="Immunoglobulin"/>
    <property type="match status" value="5"/>
</dbReference>
<dbReference type="AlphaFoldDB" id="F7CJ35"/>
<evidence type="ECO:0000259" key="6">
    <source>
        <dbReference type="PROSITE" id="PS50835"/>
    </source>
</evidence>
<dbReference type="eggNOG" id="ENOG502RYEX">
    <property type="taxonomic scope" value="Eukaryota"/>
</dbReference>
<dbReference type="SMART" id="SM00408">
    <property type="entry name" value="IGc2"/>
    <property type="match status" value="3"/>
</dbReference>
<dbReference type="InterPro" id="IPR003598">
    <property type="entry name" value="Ig_sub2"/>
</dbReference>
<proteinExistence type="predicted"/>
<dbReference type="SMART" id="SM00409">
    <property type="entry name" value="IG"/>
    <property type="match status" value="4"/>
</dbReference>
<dbReference type="GO" id="GO:0007166">
    <property type="term" value="P:cell surface receptor signaling pathway"/>
    <property type="evidence" value="ECO:0007669"/>
    <property type="project" value="UniProtKB-ARBA"/>
</dbReference>
<dbReference type="HOGENOM" id="CLU_042929_1_0_1"/>
<sequence length="556" mass="62160">MPPPRLTLFCLGLCLLQVIQAAVYFTTNPNLHLVPSSMLHPLEKMTLQCNVPHRGEHFQSQNFQLMKDGEVWDSVHLEAPCFQASFPLGTVSANHSGSYRCRYWKQNRWSSPSDPLELTGSDSLPKPLLLARPFPLLLPQEKVTLQCQGWMNGMSFTLYKDGESELVKQADPHGLNAEFSISSPGRYSCRYHTASTPDTWSDPSEPVEIVIPDRLPKPFFRASRSSPISLGETVDLECDGKLQGLLFELFKEGQPVRVRSRSSTNPDRENFHLVNLSVGAGGSYSCRTHSRFKPFIWSEPSNPVELVMSGELPKPTLLAHGGSVFNAGVNVTLSCQASRQGVKFALLKEDSPEATKLQSPEDNQADFLLEDVTAYDSGKYRCVYFEEKAPYGASQLSEPLEIQVNGLMTKPSLSVPSGSALTPGRDVTLRCSGRYPFMIFELKRDGIRVPLAHEKSRTDYSIDYIIPNVGYQDIGNYSCHYSKWTGASGASTVSYPSDPLELKLPGFNRLWKDQQSLIRHEQQPWNNPNQPPLKITIAAVVIYLGFFMVLRARHWG</sequence>
<evidence type="ECO:0000256" key="3">
    <source>
        <dbReference type="ARBA" id="ARBA00023180"/>
    </source>
</evidence>
<dbReference type="Ensembl" id="ENSOANT00000023761.4">
    <property type="protein sequence ID" value="ENSOANP00000023757.4"/>
    <property type="gene ID" value="ENSOANG00000015088.4"/>
</dbReference>
<evidence type="ECO:0000256" key="5">
    <source>
        <dbReference type="SAM" id="SignalP"/>
    </source>
</evidence>
<evidence type="ECO:0000256" key="1">
    <source>
        <dbReference type="ARBA" id="ARBA00022737"/>
    </source>
</evidence>
<organism evidence="7 8">
    <name type="scientific">Ornithorhynchus anatinus</name>
    <name type="common">Duckbill platypus</name>
    <dbReference type="NCBI Taxonomy" id="9258"/>
    <lineage>
        <taxon>Eukaryota</taxon>
        <taxon>Metazoa</taxon>
        <taxon>Chordata</taxon>
        <taxon>Craniata</taxon>
        <taxon>Vertebrata</taxon>
        <taxon>Euteleostomi</taxon>
        <taxon>Mammalia</taxon>
        <taxon>Monotremata</taxon>
        <taxon>Ornithorhynchidae</taxon>
        <taxon>Ornithorhynchus</taxon>
    </lineage>
</organism>
<keyword evidence="2" id="KW-1015">Disulfide bond</keyword>
<keyword evidence="4" id="KW-0393">Immunoglobulin domain</keyword>
<dbReference type="PANTHER" id="PTHR11738:SF163">
    <property type="entry name" value="IMMUNOGLOBULIN SUPERFAMILY MEMBER 1"/>
    <property type="match status" value="1"/>
</dbReference>
<evidence type="ECO:0000313" key="7">
    <source>
        <dbReference type="Ensembl" id="ENSOANP00000023757.4"/>
    </source>
</evidence>
<evidence type="ECO:0000313" key="8">
    <source>
        <dbReference type="Proteomes" id="UP000002279"/>
    </source>
</evidence>
<dbReference type="Pfam" id="PF13895">
    <property type="entry name" value="Ig_2"/>
    <property type="match status" value="3"/>
</dbReference>
<accession>F7CJ35</accession>
<dbReference type="InterPro" id="IPR013783">
    <property type="entry name" value="Ig-like_fold"/>
</dbReference>
<reference evidence="7" key="2">
    <citation type="submission" date="2025-09" db="UniProtKB">
        <authorList>
            <consortium name="Ensembl"/>
        </authorList>
    </citation>
    <scope>IDENTIFICATION</scope>
    <source>
        <strain evidence="7">Glennie</strain>
    </source>
</reference>
<evidence type="ECO:0000256" key="4">
    <source>
        <dbReference type="ARBA" id="ARBA00023319"/>
    </source>
</evidence>
<dbReference type="Pfam" id="PF00047">
    <property type="entry name" value="ig"/>
    <property type="match status" value="1"/>
</dbReference>
<dbReference type="InterPro" id="IPR036179">
    <property type="entry name" value="Ig-like_dom_sf"/>
</dbReference>
<dbReference type="Bgee" id="ENSOANG00000015088">
    <property type="expression patterns" value="Expressed in liver and 1 other cell type or tissue"/>
</dbReference>
<gene>
    <name evidence="7" type="primary">LOC103164998</name>
</gene>
<dbReference type="GeneTree" id="ENSGT01150000286974"/>
<dbReference type="InterPro" id="IPR050412">
    <property type="entry name" value="Ig-like_Receptors_ImmuneReg"/>
</dbReference>
<dbReference type="PROSITE" id="PS50835">
    <property type="entry name" value="IG_LIKE"/>
    <property type="match status" value="2"/>
</dbReference>
<feature type="signal peptide" evidence="5">
    <location>
        <begin position="1"/>
        <end position="21"/>
    </location>
</feature>
<feature type="domain" description="Ig-like" evidence="6">
    <location>
        <begin position="313"/>
        <end position="382"/>
    </location>
</feature>
<dbReference type="InterPro" id="IPR007110">
    <property type="entry name" value="Ig-like_dom"/>
</dbReference>
<dbReference type="InterPro" id="IPR013151">
    <property type="entry name" value="Immunoglobulin_dom"/>
</dbReference>
<keyword evidence="5" id="KW-0732">Signal</keyword>